<comment type="caution">
    <text evidence="1">The sequence shown here is derived from an EMBL/GenBank/DDBJ whole genome shotgun (WGS) entry which is preliminary data.</text>
</comment>
<proteinExistence type="predicted"/>
<keyword evidence="2" id="KW-1185">Reference proteome</keyword>
<gene>
    <name evidence="1" type="ORF">FTJAE_2319</name>
</gene>
<dbReference type="Proteomes" id="UP000530670">
    <property type="component" value="Unassembled WGS sequence"/>
</dbReference>
<reference evidence="1 2" key="1">
    <citation type="submission" date="2020-05" db="EMBL/GenBank/DDBJ databases">
        <title>Identification and distribution of gene clusters putatively required for synthesis of sphingolipid metabolism inhibitors in phylogenetically diverse species of the filamentous fungus Fusarium.</title>
        <authorList>
            <person name="Kim H.-S."/>
            <person name="Busman M."/>
            <person name="Brown D.W."/>
            <person name="Divon H."/>
            <person name="Uhlig S."/>
            <person name="Proctor R.H."/>
        </authorList>
    </citation>
    <scope>NUCLEOTIDE SEQUENCE [LARGE SCALE GENOMIC DNA]</scope>
    <source>
        <strain evidence="1 2">NRRL 66243</strain>
    </source>
</reference>
<dbReference type="RefSeq" id="XP_037210571.1">
    <property type="nucleotide sequence ID" value="XM_037348501.1"/>
</dbReference>
<dbReference type="EMBL" id="JAAQRI010000041">
    <property type="protein sequence ID" value="KAF5645889.1"/>
    <property type="molecule type" value="Genomic_DNA"/>
</dbReference>
<evidence type="ECO:0000313" key="1">
    <source>
        <dbReference type="EMBL" id="KAF5645889.1"/>
    </source>
</evidence>
<protein>
    <submittedName>
        <fullName evidence="1">Uncharacterized protein</fullName>
    </submittedName>
</protein>
<dbReference type="OrthoDB" id="3727368at2759"/>
<evidence type="ECO:0000313" key="2">
    <source>
        <dbReference type="Proteomes" id="UP000530670"/>
    </source>
</evidence>
<dbReference type="GeneID" id="59300771"/>
<organism evidence="1 2">
    <name type="scientific">Fusarium tjaetaba</name>
    <dbReference type="NCBI Taxonomy" id="1567544"/>
    <lineage>
        <taxon>Eukaryota</taxon>
        <taxon>Fungi</taxon>
        <taxon>Dikarya</taxon>
        <taxon>Ascomycota</taxon>
        <taxon>Pezizomycotina</taxon>
        <taxon>Sordariomycetes</taxon>
        <taxon>Hypocreomycetidae</taxon>
        <taxon>Hypocreales</taxon>
        <taxon>Nectriaceae</taxon>
        <taxon>Fusarium</taxon>
        <taxon>Fusarium fujikuroi species complex</taxon>
    </lineage>
</organism>
<dbReference type="AlphaFoldDB" id="A0A8H5W5P1"/>
<sequence length="120" mass="13448">MGLDALNKLAAAGEAVYQNISKKWDERKRRQAEEAWLAKHAEEIRRRNEFLSLVTSKVTGDSALEMAPLKCKCNPRETQRAVFLVTTPISFGVLEVSEASYKLLARHVGMSLNSDNITLD</sequence>
<accession>A0A8H5W5P1</accession>
<name>A0A8H5W5P1_9HYPO</name>